<gene>
    <name evidence="10" type="ORF">FA046_13210</name>
</gene>
<evidence type="ECO:0000259" key="9">
    <source>
        <dbReference type="PROSITE" id="PS52029"/>
    </source>
</evidence>
<keyword evidence="4 7" id="KW-0133">Cell shape</keyword>
<evidence type="ECO:0000256" key="5">
    <source>
        <dbReference type="ARBA" id="ARBA00022984"/>
    </source>
</evidence>
<dbReference type="InterPro" id="IPR045380">
    <property type="entry name" value="LD_TPept_scaffold_dom"/>
</dbReference>
<organism evidence="10 11">
    <name type="scientific">Pedobacter cryophilus</name>
    <dbReference type="NCBI Taxonomy" id="2571271"/>
    <lineage>
        <taxon>Bacteria</taxon>
        <taxon>Pseudomonadati</taxon>
        <taxon>Bacteroidota</taxon>
        <taxon>Sphingobacteriia</taxon>
        <taxon>Sphingobacteriales</taxon>
        <taxon>Sphingobacteriaceae</taxon>
        <taxon>Pedobacter</taxon>
    </lineage>
</organism>
<dbReference type="Pfam" id="PF20142">
    <property type="entry name" value="Scaffold"/>
    <property type="match status" value="1"/>
</dbReference>
<feature type="active site" description="Proton donor/acceptor" evidence="7">
    <location>
        <position position="379"/>
    </location>
</feature>
<evidence type="ECO:0000256" key="8">
    <source>
        <dbReference type="SAM" id="SignalP"/>
    </source>
</evidence>
<evidence type="ECO:0000256" key="3">
    <source>
        <dbReference type="ARBA" id="ARBA00022679"/>
    </source>
</evidence>
<dbReference type="AlphaFoldDB" id="A0A4U1BXF5"/>
<comment type="pathway">
    <text evidence="1 7">Cell wall biogenesis; peptidoglycan biosynthesis.</text>
</comment>
<dbReference type="GO" id="GO:0016740">
    <property type="term" value="F:transferase activity"/>
    <property type="evidence" value="ECO:0007669"/>
    <property type="project" value="UniProtKB-KW"/>
</dbReference>
<comment type="caution">
    <text evidence="10">The sequence shown here is derived from an EMBL/GenBank/DDBJ whole genome shotgun (WGS) entry which is preliminary data.</text>
</comment>
<protein>
    <submittedName>
        <fullName evidence="10">Peptidoglycan-binding protein</fullName>
    </submittedName>
</protein>
<dbReference type="OrthoDB" id="9778545at2"/>
<evidence type="ECO:0000256" key="4">
    <source>
        <dbReference type="ARBA" id="ARBA00022960"/>
    </source>
</evidence>
<dbReference type="PANTHER" id="PTHR41533:SF2">
    <property type="entry name" value="BLR7131 PROTEIN"/>
    <property type="match status" value="1"/>
</dbReference>
<dbReference type="GO" id="GO:0009252">
    <property type="term" value="P:peptidoglycan biosynthetic process"/>
    <property type="evidence" value="ECO:0007669"/>
    <property type="project" value="UniProtKB-UniPathway"/>
</dbReference>
<keyword evidence="5 7" id="KW-0573">Peptidoglycan synthesis</keyword>
<dbReference type="CDD" id="cd16913">
    <property type="entry name" value="YkuD_like"/>
    <property type="match status" value="1"/>
</dbReference>
<keyword evidence="6 7" id="KW-0961">Cell wall biogenesis/degradation</keyword>
<evidence type="ECO:0000256" key="1">
    <source>
        <dbReference type="ARBA" id="ARBA00004752"/>
    </source>
</evidence>
<dbReference type="InterPro" id="IPR038063">
    <property type="entry name" value="Transpep_catalytic_dom"/>
</dbReference>
<name>A0A4U1BXF5_9SPHI</name>
<dbReference type="InterPro" id="IPR052905">
    <property type="entry name" value="LD-transpeptidase_YkuD-like"/>
</dbReference>
<dbReference type="EMBL" id="SWBP01000004">
    <property type="protein sequence ID" value="TKB97021.1"/>
    <property type="molecule type" value="Genomic_DNA"/>
</dbReference>
<feature type="domain" description="L,D-TPase catalytic" evidence="9">
    <location>
        <begin position="250"/>
        <end position="422"/>
    </location>
</feature>
<dbReference type="GO" id="GO:0008360">
    <property type="term" value="P:regulation of cell shape"/>
    <property type="evidence" value="ECO:0007669"/>
    <property type="project" value="UniProtKB-UniRule"/>
</dbReference>
<evidence type="ECO:0000256" key="6">
    <source>
        <dbReference type="ARBA" id="ARBA00023316"/>
    </source>
</evidence>
<dbReference type="Proteomes" id="UP000308181">
    <property type="component" value="Unassembled WGS sequence"/>
</dbReference>
<dbReference type="GO" id="GO:0004180">
    <property type="term" value="F:carboxypeptidase activity"/>
    <property type="evidence" value="ECO:0007669"/>
    <property type="project" value="UniProtKB-ARBA"/>
</dbReference>
<keyword evidence="8" id="KW-0732">Signal</keyword>
<dbReference type="Pfam" id="PF03734">
    <property type="entry name" value="YkuD"/>
    <property type="match status" value="1"/>
</dbReference>
<keyword evidence="3" id="KW-0808">Transferase</keyword>
<feature type="chain" id="PRO_5020373725" evidence="8">
    <location>
        <begin position="20"/>
        <end position="486"/>
    </location>
</feature>
<proteinExistence type="inferred from homology"/>
<evidence type="ECO:0000256" key="2">
    <source>
        <dbReference type="ARBA" id="ARBA00005992"/>
    </source>
</evidence>
<dbReference type="GO" id="GO:0071555">
    <property type="term" value="P:cell wall organization"/>
    <property type="evidence" value="ECO:0007669"/>
    <property type="project" value="UniProtKB-UniRule"/>
</dbReference>
<evidence type="ECO:0000256" key="7">
    <source>
        <dbReference type="PROSITE-ProRule" id="PRU01373"/>
    </source>
</evidence>
<dbReference type="PROSITE" id="PS52029">
    <property type="entry name" value="LD_TPASE"/>
    <property type="match status" value="1"/>
</dbReference>
<evidence type="ECO:0000313" key="10">
    <source>
        <dbReference type="EMBL" id="TKB97021.1"/>
    </source>
</evidence>
<dbReference type="UniPathway" id="UPA00219"/>
<keyword evidence="11" id="KW-1185">Reference proteome</keyword>
<sequence>MKIKPLLVLLLISSLFVMSCSKNKHEEFGKDLAKAFKSKKYLNFDTAAYYQVFKQEMVKLKPQLHDPKWINKIYDADEKGLTLMGLFLVNGQLDTLSQYLLNAEFHGLDPNYFHAKEIVTLLDQIKQTKFKKVEESYPLLAQLELLSADGLINYANILKYGAVNPKTIFSTYYVSIKRPAIIDAQRTLEQLNLGKFLSDLQPVNGFYQRLMNLLINDKANETSKLTADDREKIYLSLERLRWPVQEYKGKYLLVNIPEFSLRLINDNTSMLQMKVCVGEVGHETPILSGTVDRMQVNPVWNIPESIATNEILDRLRSDVSYLEGNNMVAYKGGALVDPESVDWNSAQAGEYSFKQNPGADNSLGQIKFIFKNPYAIYLHDTPAQAMFKQDMRAVSHGCIRVQEPMKLASFLVEDESETNRIVKETEAASAGGAAESRWVKVKNPVPVFISYYTAWTDDAGNLISSKDVYGYDKMLLAKFKGYMAAL</sequence>
<dbReference type="PANTHER" id="PTHR41533">
    <property type="entry name" value="L,D-TRANSPEPTIDASE HI_1667-RELATED"/>
    <property type="match status" value="1"/>
</dbReference>
<comment type="similarity">
    <text evidence="2">Belongs to the YkuD family.</text>
</comment>
<feature type="active site" description="Nucleophile" evidence="7">
    <location>
        <position position="398"/>
    </location>
</feature>
<feature type="signal peptide" evidence="8">
    <location>
        <begin position="1"/>
        <end position="19"/>
    </location>
</feature>
<accession>A0A4U1BXF5</accession>
<dbReference type="PROSITE" id="PS51257">
    <property type="entry name" value="PROKAR_LIPOPROTEIN"/>
    <property type="match status" value="1"/>
</dbReference>
<dbReference type="InterPro" id="IPR005490">
    <property type="entry name" value="LD_TPept_cat_dom"/>
</dbReference>
<evidence type="ECO:0000313" key="11">
    <source>
        <dbReference type="Proteomes" id="UP000308181"/>
    </source>
</evidence>
<dbReference type="SUPFAM" id="SSF141523">
    <property type="entry name" value="L,D-transpeptidase catalytic domain-like"/>
    <property type="match status" value="1"/>
</dbReference>
<dbReference type="Gene3D" id="2.40.440.10">
    <property type="entry name" value="L,D-transpeptidase catalytic domain-like"/>
    <property type="match status" value="1"/>
</dbReference>
<reference evidence="10 11" key="1">
    <citation type="submission" date="2019-04" db="EMBL/GenBank/DDBJ databases">
        <title>Pedobacter sp. AR-3-17 sp. nov., isolated from Arctic soil.</title>
        <authorList>
            <person name="Dahal R.H."/>
            <person name="Kim D.-U."/>
        </authorList>
    </citation>
    <scope>NUCLEOTIDE SEQUENCE [LARGE SCALE GENOMIC DNA]</scope>
    <source>
        <strain evidence="10 11">AR-3-17</strain>
    </source>
</reference>
<dbReference type="RefSeq" id="WP_136826986.1">
    <property type="nucleotide sequence ID" value="NZ_SWBP01000004.1"/>
</dbReference>